<keyword evidence="2" id="KW-1185">Reference proteome</keyword>
<gene>
    <name evidence="1" type="ORF">GGX14DRAFT_396446</name>
</gene>
<organism evidence="1 2">
    <name type="scientific">Mycena pura</name>
    <dbReference type="NCBI Taxonomy" id="153505"/>
    <lineage>
        <taxon>Eukaryota</taxon>
        <taxon>Fungi</taxon>
        <taxon>Dikarya</taxon>
        <taxon>Basidiomycota</taxon>
        <taxon>Agaricomycotina</taxon>
        <taxon>Agaricomycetes</taxon>
        <taxon>Agaricomycetidae</taxon>
        <taxon>Agaricales</taxon>
        <taxon>Marasmiineae</taxon>
        <taxon>Mycenaceae</taxon>
        <taxon>Mycena</taxon>
    </lineage>
</organism>
<accession>A0AAD6YDS0</accession>
<dbReference type="EMBL" id="JARJCW010000036">
    <property type="protein sequence ID" value="KAJ7207628.1"/>
    <property type="molecule type" value="Genomic_DNA"/>
</dbReference>
<dbReference type="AlphaFoldDB" id="A0AAD6YDS0"/>
<proteinExistence type="predicted"/>
<evidence type="ECO:0000313" key="1">
    <source>
        <dbReference type="EMBL" id="KAJ7207628.1"/>
    </source>
</evidence>
<dbReference type="Proteomes" id="UP001219525">
    <property type="component" value="Unassembled WGS sequence"/>
</dbReference>
<name>A0AAD6YDS0_9AGAR</name>
<sequence>MSASATFCEIPLRTAFDAQSCDSLVSSEWILSAGVPTRQSMASGVLTVPSTDTIHSMQLKASVAADLPFDLVLGRDWLFFCRQTLPHTSFVLSSGVVFPGASADVTSDLHTMDVDTAFNSDNTNSSVSPRPDRSACRALAKDFESAAHMSRAVLKIILEAEHKKMATESLSHVAAALNIPVPGVRTMRFKLRAAIGRYADSISSDKANVTNPSVSVAEFFNSFESHRRPILMSIAALHRIEMADCADVCNEWRTNNLDPDLQVHVLTAIYGSNITAKSLRRVLLSFNIECDDAKGVKQLRRMLKRYITDLRRGKKAERCENQDRASRQKFETLTELEAIRQSWPQLIPQSVKNRCVRRFRDQTSSEALSTFTCASCAETVLLRSQCSIVAGDPHYDLNVLKRPDLKSDNTIFWIVIHGSILNVLHLPCPLMKVLFAISLSIQLVYLIPKMAEIPFCCYANLAILT</sequence>
<evidence type="ECO:0000313" key="2">
    <source>
        <dbReference type="Proteomes" id="UP001219525"/>
    </source>
</evidence>
<comment type="caution">
    <text evidence="1">The sequence shown here is derived from an EMBL/GenBank/DDBJ whole genome shotgun (WGS) entry which is preliminary data.</text>
</comment>
<reference evidence="1" key="1">
    <citation type="submission" date="2023-03" db="EMBL/GenBank/DDBJ databases">
        <title>Massive genome expansion in bonnet fungi (Mycena s.s.) driven by repeated elements and novel gene families across ecological guilds.</title>
        <authorList>
            <consortium name="Lawrence Berkeley National Laboratory"/>
            <person name="Harder C.B."/>
            <person name="Miyauchi S."/>
            <person name="Viragh M."/>
            <person name="Kuo A."/>
            <person name="Thoen E."/>
            <person name="Andreopoulos B."/>
            <person name="Lu D."/>
            <person name="Skrede I."/>
            <person name="Drula E."/>
            <person name="Henrissat B."/>
            <person name="Morin E."/>
            <person name="Kohler A."/>
            <person name="Barry K."/>
            <person name="LaButti K."/>
            <person name="Morin E."/>
            <person name="Salamov A."/>
            <person name="Lipzen A."/>
            <person name="Mereny Z."/>
            <person name="Hegedus B."/>
            <person name="Baldrian P."/>
            <person name="Stursova M."/>
            <person name="Weitz H."/>
            <person name="Taylor A."/>
            <person name="Grigoriev I.V."/>
            <person name="Nagy L.G."/>
            <person name="Martin F."/>
            <person name="Kauserud H."/>
        </authorList>
    </citation>
    <scope>NUCLEOTIDE SEQUENCE</scope>
    <source>
        <strain evidence="1">9144</strain>
    </source>
</reference>
<protein>
    <submittedName>
        <fullName evidence="1">Uncharacterized protein</fullName>
    </submittedName>
</protein>